<dbReference type="AlphaFoldDB" id="A0A5B7GLF2"/>
<organism evidence="2 3">
    <name type="scientific">Portunus trituberculatus</name>
    <name type="common">Swimming crab</name>
    <name type="synonym">Neptunus trituberculatus</name>
    <dbReference type="NCBI Taxonomy" id="210409"/>
    <lineage>
        <taxon>Eukaryota</taxon>
        <taxon>Metazoa</taxon>
        <taxon>Ecdysozoa</taxon>
        <taxon>Arthropoda</taxon>
        <taxon>Crustacea</taxon>
        <taxon>Multicrustacea</taxon>
        <taxon>Malacostraca</taxon>
        <taxon>Eumalacostraca</taxon>
        <taxon>Eucarida</taxon>
        <taxon>Decapoda</taxon>
        <taxon>Pleocyemata</taxon>
        <taxon>Brachyura</taxon>
        <taxon>Eubrachyura</taxon>
        <taxon>Portunoidea</taxon>
        <taxon>Portunidae</taxon>
        <taxon>Portuninae</taxon>
        <taxon>Portunus</taxon>
    </lineage>
</organism>
<feature type="region of interest" description="Disordered" evidence="1">
    <location>
        <begin position="1"/>
        <end position="72"/>
    </location>
</feature>
<evidence type="ECO:0000313" key="2">
    <source>
        <dbReference type="EMBL" id="MPC57324.1"/>
    </source>
</evidence>
<reference evidence="2 3" key="1">
    <citation type="submission" date="2019-05" db="EMBL/GenBank/DDBJ databases">
        <title>Another draft genome of Portunus trituberculatus and its Hox gene families provides insights of decapod evolution.</title>
        <authorList>
            <person name="Jeong J.-H."/>
            <person name="Song I."/>
            <person name="Kim S."/>
            <person name="Choi T."/>
            <person name="Kim D."/>
            <person name="Ryu S."/>
            <person name="Kim W."/>
        </authorList>
    </citation>
    <scope>NUCLEOTIDE SEQUENCE [LARGE SCALE GENOMIC DNA]</scope>
    <source>
        <tissue evidence="2">Muscle</tissue>
    </source>
</reference>
<feature type="compositionally biased region" description="Polar residues" evidence="1">
    <location>
        <begin position="11"/>
        <end position="23"/>
    </location>
</feature>
<name>A0A5B7GLF2_PORTR</name>
<keyword evidence="3" id="KW-1185">Reference proteome</keyword>
<dbReference type="Proteomes" id="UP000324222">
    <property type="component" value="Unassembled WGS sequence"/>
</dbReference>
<evidence type="ECO:0000313" key="3">
    <source>
        <dbReference type="Proteomes" id="UP000324222"/>
    </source>
</evidence>
<feature type="compositionally biased region" description="Basic and acidic residues" evidence="1">
    <location>
        <begin position="24"/>
        <end position="43"/>
    </location>
</feature>
<dbReference type="EMBL" id="VSRR010014692">
    <property type="protein sequence ID" value="MPC57324.1"/>
    <property type="molecule type" value="Genomic_DNA"/>
</dbReference>
<gene>
    <name evidence="2" type="ORF">E2C01_051302</name>
</gene>
<evidence type="ECO:0000256" key="1">
    <source>
        <dbReference type="SAM" id="MobiDB-lite"/>
    </source>
</evidence>
<accession>A0A5B7GLF2</accession>
<comment type="caution">
    <text evidence="2">The sequence shown here is derived from an EMBL/GenBank/DDBJ whole genome shotgun (WGS) entry which is preliminary data.</text>
</comment>
<proteinExistence type="predicted"/>
<sequence length="72" mass="8299">MRLSVSLARELTNNQLVANNNTENHQDQTQRTRRETCSSDGRSKATPLPPKTQADQECGAIRKRQERQQHRI</sequence>
<protein>
    <submittedName>
        <fullName evidence="2">Uncharacterized protein</fullName>
    </submittedName>
</protein>